<evidence type="ECO:0000313" key="2">
    <source>
        <dbReference type="EMBL" id="CAA9399968.1"/>
    </source>
</evidence>
<feature type="non-terminal residue" evidence="2">
    <location>
        <position position="66"/>
    </location>
</feature>
<dbReference type="AlphaFoldDB" id="A0A6J4NX58"/>
<protein>
    <submittedName>
        <fullName evidence="2">Uncharacterized protein</fullName>
    </submittedName>
</protein>
<gene>
    <name evidence="2" type="ORF">AVDCRST_MAG32-2916</name>
</gene>
<sequence length="66" mass="7160">WSGRAWSSRRALRDGRPARGATSPTLASPGARPCRARSSSRARSSPRPPSWPRPGSCVAHVCARRH</sequence>
<evidence type="ECO:0000256" key="1">
    <source>
        <dbReference type="SAM" id="MobiDB-lite"/>
    </source>
</evidence>
<dbReference type="EMBL" id="CADCUM010000114">
    <property type="protein sequence ID" value="CAA9399968.1"/>
    <property type="molecule type" value="Genomic_DNA"/>
</dbReference>
<name>A0A6J4NX58_9ACTN</name>
<organism evidence="2">
    <name type="scientific">uncultured Nocardioides sp</name>
    <dbReference type="NCBI Taxonomy" id="198441"/>
    <lineage>
        <taxon>Bacteria</taxon>
        <taxon>Bacillati</taxon>
        <taxon>Actinomycetota</taxon>
        <taxon>Actinomycetes</taxon>
        <taxon>Propionibacteriales</taxon>
        <taxon>Nocardioidaceae</taxon>
        <taxon>Nocardioides</taxon>
        <taxon>environmental samples</taxon>
    </lineage>
</organism>
<feature type="region of interest" description="Disordered" evidence="1">
    <location>
        <begin position="1"/>
        <end position="66"/>
    </location>
</feature>
<accession>A0A6J4NX58</accession>
<feature type="non-terminal residue" evidence="2">
    <location>
        <position position="1"/>
    </location>
</feature>
<reference evidence="2" key="1">
    <citation type="submission" date="2020-02" db="EMBL/GenBank/DDBJ databases">
        <authorList>
            <person name="Meier V. D."/>
        </authorList>
    </citation>
    <scope>NUCLEOTIDE SEQUENCE</scope>
    <source>
        <strain evidence="2">AVDCRST_MAG32</strain>
    </source>
</reference>
<proteinExistence type="predicted"/>